<dbReference type="EMBL" id="JADEXS010000464">
    <property type="protein sequence ID" value="MBE9025705.1"/>
    <property type="molecule type" value="Genomic_DNA"/>
</dbReference>
<dbReference type="AlphaFoldDB" id="A0A8J7A2A0"/>
<organism evidence="2 3">
    <name type="scientific">Desmonostoc muscorum LEGE 12446</name>
    <dbReference type="NCBI Taxonomy" id="1828758"/>
    <lineage>
        <taxon>Bacteria</taxon>
        <taxon>Bacillati</taxon>
        <taxon>Cyanobacteriota</taxon>
        <taxon>Cyanophyceae</taxon>
        <taxon>Nostocales</taxon>
        <taxon>Nostocaceae</taxon>
        <taxon>Desmonostoc</taxon>
    </lineage>
</organism>
<protein>
    <submittedName>
        <fullName evidence="2">Uncharacterized protein</fullName>
    </submittedName>
</protein>
<proteinExistence type="predicted"/>
<name>A0A8J7A2A0_DESMC</name>
<feature type="region of interest" description="Disordered" evidence="1">
    <location>
        <begin position="83"/>
        <end position="108"/>
    </location>
</feature>
<dbReference type="RefSeq" id="WP_193920945.1">
    <property type="nucleotide sequence ID" value="NZ_JADEXS020000001.1"/>
</dbReference>
<accession>A0A8J7A2A0</accession>
<keyword evidence="3" id="KW-1185">Reference proteome</keyword>
<sequence>MNKRIQRLEDGLLVMLYDDDPDSPGDELITPSDDISQDEHYPEYAHLKPGESIIIKENPIKPTSGFYYPSGYEDLNEFLNSDPGAIDRLSDESSTTRGWRPPEPDESW</sequence>
<reference evidence="2" key="1">
    <citation type="submission" date="2020-10" db="EMBL/GenBank/DDBJ databases">
        <authorList>
            <person name="Castelo-Branco R."/>
            <person name="Eusebio N."/>
            <person name="Adriana R."/>
            <person name="Vieira A."/>
            <person name="Brugerolle De Fraissinette N."/>
            <person name="Rezende De Castro R."/>
            <person name="Schneider M.P."/>
            <person name="Vasconcelos V."/>
            <person name="Leao P.N."/>
        </authorList>
    </citation>
    <scope>NUCLEOTIDE SEQUENCE</scope>
    <source>
        <strain evidence="2">LEGE 12446</strain>
    </source>
</reference>
<dbReference type="Proteomes" id="UP000622533">
    <property type="component" value="Unassembled WGS sequence"/>
</dbReference>
<feature type="region of interest" description="Disordered" evidence="1">
    <location>
        <begin position="19"/>
        <end position="38"/>
    </location>
</feature>
<evidence type="ECO:0000256" key="1">
    <source>
        <dbReference type="SAM" id="MobiDB-lite"/>
    </source>
</evidence>
<comment type="caution">
    <text evidence="2">The sequence shown here is derived from an EMBL/GenBank/DDBJ whole genome shotgun (WGS) entry which is preliminary data.</text>
</comment>
<evidence type="ECO:0000313" key="2">
    <source>
        <dbReference type="EMBL" id="MBE9025705.1"/>
    </source>
</evidence>
<gene>
    <name evidence="2" type="ORF">IQ276_25785</name>
</gene>
<evidence type="ECO:0000313" key="3">
    <source>
        <dbReference type="Proteomes" id="UP000622533"/>
    </source>
</evidence>